<feature type="compositionally biased region" description="Low complexity" evidence="1">
    <location>
        <begin position="75"/>
        <end position="84"/>
    </location>
</feature>
<reference evidence="3" key="1">
    <citation type="submission" date="2025-08" db="UniProtKB">
        <authorList>
            <consortium name="RefSeq"/>
        </authorList>
    </citation>
    <scope>IDENTIFICATION</scope>
</reference>
<feature type="compositionally biased region" description="Polar residues" evidence="1">
    <location>
        <begin position="108"/>
        <end position="136"/>
    </location>
</feature>
<gene>
    <name evidence="3" type="primary">LOC116219078</name>
</gene>
<organism evidence="2 3">
    <name type="scientific">Clupea harengus</name>
    <name type="common">Atlantic herring</name>
    <dbReference type="NCBI Taxonomy" id="7950"/>
    <lineage>
        <taxon>Eukaryota</taxon>
        <taxon>Metazoa</taxon>
        <taxon>Chordata</taxon>
        <taxon>Craniata</taxon>
        <taxon>Vertebrata</taxon>
        <taxon>Euteleostomi</taxon>
        <taxon>Actinopterygii</taxon>
        <taxon>Neopterygii</taxon>
        <taxon>Teleostei</taxon>
        <taxon>Clupei</taxon>
        <taxon>Clupeiformes</taxon>
        <taxon>Clupeoidei</taxon>
        <taxon>Clupeidae</taxon>
        <taxon>Clupea</taxon>
    </lineage>
</organism>
<feature type="region of interest" description="Disordered" evidence="1">
    <location>
        <begin position="1"/>
        <end position="241"/>
    </location>
</feature>
<feature type="compositionally biased region" description="Low complexity" evidence="1">
    <location>
        <begin position="229"/>
        <end position="241"/>
    </location>
</feature>
<evidence type="ECO:0000256" key="1">
    <source>
        <dbReference type="SAM" id="MobiDB-lite"/>
    </source>
</evidence>
<accession>A0A6P8ENV0</accession>
<feature type="compositionally biased region" description="Basic and acidic residues" evidence="1">
    <location>
        <begin position="170"/>
        <end position="185"/>
    </location>
</feature>
<dbReference type="AlphaFoldDB" id="A0A6P8ENV0"/>
<protein>
    <submittedName>
        <fullName evidence="3">Uncharacterized protein LOC116219078</fullName>
    </submittedName>
</protein>
<feature type="compositionally biased region" description="Basic residues" evidence="1">
    <location>
        <begin position="200"/>
        <end position="210"/>
    </location>
</feature>
<dbReference type="KEGG" id="char:116219078"/>
<name>A0A6P8ENV0_CLUHA</name>
<sequence>MTMTKRKGQTTDIKAPQKRSLRSRKREAAEEDDPLTEQREQIPVTETSTQDSDKINSTSQNASVSELTLQEHTGSSDSIGNIDSSKPELKETGDTITQCGGGAHLVSTKGSQSTHSTDSAEPPSNQTKTSHQTSSLCAPEPSLDGEAVLGGHAPTVGGEVVSESRHHHSQEHGGEATDVPGEERPWSSQGADGGHPTHAPARKKVRRRMGMGRLVEREKKNPLDGQNSGGRAIRRSIGGEL</sequence>
<evidence type="ECO:0000313" key="2">
    <source>
        <dbReference type="Proteomes" id="UP000515152"/>
    </source>
</evidence>
<feature type="compositionally biased region" description="Basic residues" evidence="1">
    <location>
        <begin position="16"/>
        <end position="25"/>
    </location>
</feature>
<feature type="compositionally biased region" description="Polar residues" evidence="1">
    <location>
        <begin position="44"/>
        <end position="73"/>
    </location>
</feature>
<keyword evidence="2" id="KW-1185">Reference proteome</keyword>
<dbReference type="RefSeq" id="XP_031417868.1">
    <property type="nucleotide sequence ID" value="XM_031562008.2"/>
</dbReference>
<dbReference type="GeneID" id="116219078"/>
<proteinExistence type="predicted"/>
<dbReference type="Proteomes" id="UP000515152">
    <property type="component" value="Chromosome 24"/>
</dbReference>
<evidence type="ECO:0000313" key="3">
    <source>
        <dbReference type="RefSeq" id="XP_031417868.1"/>
    </source>
</evidence>